<dbReference type="SUPFAM" id="SSF56112">
    <property type="entry name" value="Protein kinase-like (PK-like)"/>
    <property type="match status" value="1"/>
</dbReference>
<evidence type="ECO:0000313" key="2">
    <source>
        <dbReference type="EMBL" id="KAF9069260.1"/>
    </source>
</evidence>
<evidence type="ECO:0000259" key="1">
    <source>
        <dbReference type="Pfam" id="PF01636"/>
    </source>
</evidence>
<dbReference type="InterPro" id="IPR011009">
    <property type="entry name" value="Kinase-like_dom_sf"/>
</dbReference>
<gene>
    <name evidence="2" type="ORF">BDP27DRAFT_1325889</name>
</gene>
<dbReference type="Pfam" id="PF01636">
    <property type="entry name" value="APH"/>
    <property type="match status" value="1"/>
</dbReference>
<dbReference type="PANTHER" id="PTHR21310">
    <property type="entry name" value="AMINOGLYCOSIDE PHOSPHOTRANSFERASE-RELATED-RELATED"/>
    <property type="match status" value="1"/>
</dbReference>
<dbReference type="InterPro" id="IPR051678">
    <property type="entry name" value="AGP_Transferase"/>
</dbReference>
<protein>
    <recommendedName>
        <fullName evidence="1">Aminoglycoside phosphotransferase domain-containing protein</fullName>
    </recommendedName>
</protein>
<dbReference type="PANTHER" id="PTHR21310:SF15">
    <property type="entry name" value="AMINOGLYCOSIDE PHOSPHOTRANSFERASE DOMAIN-CONTAINING PROTEIN"/>
    <property type="match status" value="1"/>
</dbReference>
<sequence length="375" mass="42144">MHTNSAWTSLIESACALLGNKLQATMAVARKPFNSNDVVMELHLDDNRTVFVRVLTQQSSDNSTTRWLQGRHTSEISILQWLEMVAPNVPVSRVLAVDSVNGIIVTTYIPGLDAFHAYPLLKASAKEHSVVSWAQLALKLFRTSSPQCFGTPHAIEGTMLRLGVHIGLSPGHCFDVGGSTNLRTFFASAVESRISRSAILYANEPETHSLLCQRVARLFEGLESLMVELDSDPALSRFVLTHTDPRPDNVILDPVSGEVLAIVDWEYVSCFPAAMAAQYPEWIRSPIVGTQRYRNSKTTLLHYTLEPKAERERLCNLYEEYMQRHDPEYHRCLIWGIRLRDAYVWITSPNDPDGEAMDKWVTEHLLGVTADHRCA</sequence>
<reference evidence="2" key="1">
    <citation type="submission" date="2020-11" db="EMBL/GenBank/DDBJ databases">
        <authorList>
            <consortium name="DOE Joint Genome Institute"/>
            <person name="Ahrendt S."/>
            <person name="Riley R."/>
            <person name="Andreopoulos W."/>
            <person name="Labutti K."/>
            <person name="Pangilinan J."/>
            <person name="Ruiz-Duenas F.J."/>
            <person name="Barrasa J.M."/>
            <person name="Sanchez-Garcia M."/>
            <person name="Camarero S."/>
            <person name="Miyauchi S."/>
            <person name="Serrano A."/>
            <person name="Linde D."/>
            <person name="Babiker R."/>
            <person name="Drula E."/>
            <person name="Ayuso-Fernandez I."/>
            <person name="Pacheco R."/>
            <person name="Padilla G."/>
            <person name="Ferreira P."/>
            <person name="Barriuso J."/>
            <person name="Kellner H."/>
            <person name="Castanera R."/>
            <person name="Alfaro M."/>
            <person name="Ramirez L."/>
            <person name="Pisabarro A.G."/>
            <person name="Kuo A."/>
            <person name="Tritt A."/>
            <person name="Lipzen A."/>
            <person name="He G."/>
            <person name="Yan M."/>
            <person name="Ng V."/>
            <person name="Cullen D."/>
            <person name="Martin F."/>
            <person name="Rosso M.-N."/>
            <person name="Henrissat B."/>
            <person name="Hibbett D."/>
            <person name="Martinez A.T."/>
            <person name="Grigoriev I.V."/>
        </authorList>
    </citation>
    <scope>NUCLEOTIDE SEQUENCE</scope>
    <source>
        <strain evidence="2">AH 40177</strain>
    </source>
</reference>
<dbReference type="EMBL" id="JADNRY010000053">
    <property type="protein sequence ID" value="KAF9069260.1"/>
    <property type="molecule type" value="Genomic_DNA"/>
</dbReference>
<evidence type="ECO:0000313" key="3">
    <source>
        <dbReference type="Proteomes" id="UP000772434"/>
    </source>
</evidence>
<dbReference type="InterPro" id="IPR002575">
    <property type="entry name" value="Aminoglycoside_PTrfase"/>
</dbReference>
<feature type="domain" description="Aminoglycoside phosphotransferase" evidence="1">
    <location>
        <begin position="46"/>
        <end position="271"/>
    </location>
</feature>
<proteinExistence type="predicted"/>
<comment type="caution">
    <text evidence="2">The sequence shown here is derived from an EMBL/GenBank/DDBJ whole genome shotgun (WGS) entry which is preliminary data.</text>
</comment>
<dbReference type="AlphaFoldDB" id="A0A9P5PWF2"/>
<name>A0A9P5PWF2_9AGAR</name>
<organism evidence="2 3">
    <name type="scientific">Rhodocollybia butyracea</name>
    <dbReference type="NCBI Taxonomy" id="206335"/>
    <lineage>
        <taxon>Eukaryota</taxon>
        <taxon>Fungi</taxon>
        <taxon>Dikarya</taxon>
        <taxon>Basidiomycota</taxon>
        <taxon>Agaricomycotina</taxon>
        <taxon>Agaricomycetes</taxon>
        <taxon>Agaricomycetidae</taxon>
        <taxon>Agaricales</taxon>
        <taxon>Marasmiineae</taxon>
        <taxon>Omphalotaceae</taxon>
        <taxon>Rhodocollybia</taxon>
    </lineage>
</organism>
<dbReference type="Gene3D" id="3.90.1200.10">
    <property type="match status" value="1"/>
</dbReference>
<dbReference type="Proteomes" id="UP000772434">
    <property type="component" value="Unassembled WGS sequence"/>
</dbReference>
<keyword evidence="3" id="KW-1185">Reference proteome</keyword>
<dbReference type="OrthoDB" id="10003767at2759"/>
<accession>A0A9P5PWF2</accession>